<evidence type="ECO:0000313" key="3">
    <source>
        <dbReference type="EMBL" id="MDA1385418.1"/>
    </source>
</evidence>
<evidence type="ECO:0000256" key="2">
    <source>
        <dbReference type="SAM" id="Phobius"/>
    </source>
</evidence>
<keyword evidence="2" id="KW-0812">Transmembrane</keyword>
<keyword evidence="6" id="KW-1185">Reference proteome</keyword>
<evidence type="ECO:0000256" key="1">
    <source>
        <dbReference type="SAM" id="MobiDB-lite"/>
    </source>
</evidence>
<feature type="transmembrane region" description="Helical" evidence="2">
    <location>
        <begin position="42"/>
        <end position="62"/>
    </location>
</feature>
<feature type="compositionally biased region" description="Low complexity" evidence="1">
    <location>
        <begin position="205"/>
        <end position="222"/>
    </location>
</feature>
<reference evidence="4 6" key="2">
    <citation type="submission" date="2023-07" db="EMBL/GenBank/DDBJ databases">
        <title>Sequencing the genomes of 1000 actinobacteria strains.</title>
        <authorList>
            <person name="Klenk H.-P."/>
        </authorList>
    </citation>
    <scope>NUCLEOTIDE SEQUENCE [LARGE SCALE GENOMIC DNA]</scope>
    <source>
        <strain evidence="4 6">DSM 44724</strain>
    </source>
</reference>
<proteinExistence type="predicted"/>
<sequence>MNTPQRDPLNAMFDRYADATAAETTRLTSGQLRSRMHRHRTVRVAAAGVAAAVLAVPGGWMLQQANATDGPTGAADQGQGQESPPCVEDGRYALLAEDTTVEDYLAAEGMNGAIILSRYEDIEEFAANPELYRVADLAEGVEGAEEAAVRPIEVYINEDGEVEEVPVGENVIAVEFYGAFEQGGAVQVLYPCDEAAPTGSPSESGTPGEEPTSGYETPTGGEEPTEAGEEPSGGEEPTEAGEEPTEAGEEPTSGYETPTAGEEPTAGDDPSEHSTP</sequence>
<gene>
    <name evidence="4" type="ORF">J2S69_003465</name>
    <name evidence="3" type="ORF">O2L01_10505</name>
</gene>
<evidence type="ECO:0000313" key="4">
    <source>
        <dbReference type="EMBL" id="MDR7339746.1"/>
    </source>
</evidence>
<feature type="compositionally biased region" description="Acidic residues" evidence="1">
    <location>
        <begin position="223"/>
        <end position="249"/>
    </location>
</feature>
<feature type="region of interest" description="Disordered" evidence="1">
    <location>
        <begin position="194"/>
        <end position="276"/>
    </location>
</feature>
<comment type="caution">
    <text evidence="3">The sequence shown here is derived from an EMBL/GenBank/DDBJ whole genome shotgun (WGS) entry which is preliminary data.</text>
</comment>
<keyword evidence="2" id="KW-1133">Transmembrane helix</keyword>
<evidence type="ECO:0000313" key="5">
    <source>
        <dbReference type="Proteomes" id="UP001145799"/>
    </source>
</evidence>
<dbReference type="RefSeq" id="WP_270121882.1">
    <property type="nucleotide sequence ID" value="NZ_BAAAOM010000004.1"/>
</dbReference>
<dbReference type="Proteomes" id="UP001183604">
    <property type="component" value="Unassembled WGS sequence"/>
</dbReference>
<dbReference type="EMBL" id="JAVDYD010000001">
    <property type="protein sequence ID" value="MDR7339746.1"/>
    <property type="molecule type" value="Genomic_DNA"/>
</dbReference>
<name>A0A9X3PTV9_9ACTN</name>
<evidence type="ECO:0000313" key="6">
    <source>
        <dbReference type="Proteomes" id="UP001183604"/>
    </source>
</evidence>
<keyword evidence="2" id="KW-0472">Membrane</keyword>
<dbReference type="Proteomes" id="UP001145799">
    <property type="component" value="Unassembled WGS sequence"/>
</dbReference>
<organism evidence="3 5">
    <name type="scientific">Glycomyces lechevalierae</name>
    <dbReference type="NCBI Taxonomy" id="256034"/>
    <lineage>
        <taxon>Bacteria</taxon>
        <taxon>Bacillati</taxon>
        <taxon>Actinomycetota</taxon>
        <taxon>Actinomycetes</taxon>
        <taxon>Glycomycetales</taxon>
        <taxon>Glycomycetaceae</taxon>
        <taxon>Glycomyces</taxon>
    </lineage>
</organism>
<dbReference type="EMBL" id="JAPZVQ010000005">
    <property type="protein sequence ID" value="MDA1385418.1"/>
    <property type="molecule type" value="Genomic_DNA"/>
</dbReference>
<dbReference type="AlphaFoldDB" id="A0A9X3PTV9"/>
<reference evidence="3" key="1">
    <citation type="submission" date="2022-12" db="EMBL/GenBank/DDBJ databases">
        <title>Gycomyces niveus sp.nov., a novel actinomycete isolated from soil in Shouguang.</title>
        <authorList>
            <person name="Yang X."/>
        </authorList>
    </citation>
    <scope>NUCLEOTIDE SEQUENCE</scope>
    <source>
        <strain evidence="3">DSM 44724</strain>
    </source>
</reference>
<protein>
    <submittedName>
        <fullName evidence="3">Uncharacterized protein</fullName>
    </submittedName>
</protein>
<accession>A0A9X3PTV9</accession>